<proteinExistence type="predicted"/>
<accession>A0A1G8WLY5</accession>
<protein>
    <submittedName>
        <fullName evidence="2">Uncharacterized protein</fullName>
    </submittedName>
</protein>
<evidence type="ECO:0000256" key="1">
    <source>
        <dbReference type="SAM" id="MobiDB-lite"/>
    </source>
</evidence>
<organism evidence="2 3">
    <name type="scientific">Halovenus aranensis</name>
    <dbReference type="NCBI Taxonomy" id="890420"/>
    <lineage>
        <taxon>Archaea</taxon>
        <taxon>Methanobacteriati</taxon>
        <taxon>Methanobacteriota</taxon>
        <taxon>Stenosarchaea group</taxon>
        <taxon>Halobacteria</taxon>
        <taxon>Halobacteriales</taxon>
        <taxon>Haloarculaceae</taxon>
        <taxon>Halovenus</taxon>
    </lineage>
</organism>
<sequence>MPVETRPDESVEPAPERRPRLTVCESRPGRAVFLEAGNADGWIASDVTVDFSR</sequence>
<feature type="compositionally biased region" description="Basic and acidic residues" evidence="1">
    <location>
        <begin position="1"/>
        <end position="19"/>
    </location>
</feature>
<dbReference type="OrthoDB" id="204433at2157"/>
<name>A0A1G8WLY5_9EURY</name>
<keyword evidence="3" id="KW-1185">Reference proteome</keyword>
<gene>
    <name evidence="2" type="ORF">SAMN05216226_109102</name>
</gene>
<dbReference type="AlphaFoldDB" id="A0A1G8WLY5"/>
<dbReference type="Proteomes" id="UP000198856">
    <property type="component" value="Unassembled WGS sequence"/>
</dbReference>
<dbReference type="STRING" id="890420.SAMN05216226_109102"/>
<evidence type="ECO:0000313" key="2">
    <source>
        <dbReference type="EMBL" id="SDJ79369.1"/>
    </source>
</evidence>
<dbReference type="RefSeq" id="WP_176765298.1">
    <property type="nucleotide sequence ID" value="NZ_FNFC01000009.1"/>
</dbReference>
<reference evidence="2 3" key="1">
    <citation type="submission" date="2016-10" db="EMBL/GenBank/DDBJ databases">
        <authorList>
            <person name="de Groot N.N."/>
        </authorList>
    </citation>
    <scope>NUCLEOTIDE SEQUENCE [LARGE SCALE GENOMIC DNA]</scope>
    <source>
        <strain evidence="2 3">IBRC-M10015</strain>
    </source>
</reference>
<evidence type="ECO:0000313" key="3">
    <source>
        <dbReference type="Proteomes" id="UP000198856"/>
    </source>
</evidence>
<dbReference type="EMBL" id="FNFC01000009">
    <property type="protein sequence ID" value="SDJ79369.1"/>
    <property type="molecule type" value="Genomic_DNA"/>
</dbReference>
<feature type="region of interest" description="Disordered" evidence="1">
    <location>
        <begin position="1"/>
        <end position="21"/>
    </location>
</feature>